<organism evidence="2 3">
    <name type="scientific">Streptomyces erythrochromogenes</name>
    <dbReference type="NCBI Taxonomy" id="285574"/>
    <lineage>
        <taxon>Bacteria</taxon>
        <taxon>Bacillati</taxon>
        <taxon>Actinomycetota</taxon>
        <taxon>Actinomycetes</taxon>
        <taxon>Kitasatosporales</taxon>
        <taxon>Streptomycetaceae</taxon>
        <taxon>Streptomyces</taxon>
    </lineage>
</organism>
<feature type="compositionally biased region" description="Low complexity" evidence="1">
    <location>
        <begin position="1"/>
        <end position="18"/>
    </location>
</feature>
<dbReference type="RefSeq" id="WP_328739061.1">
    <property type="nucleotide sequence ID" value="NZ_CP108036.1"/>
</dbReference>
<gene>
    <name evidence="2" type="ORF">OHA91_09710</name>
</gene>
<dbReference type="Proteomes" id="UP001432312">
    <property type="component" value="Chromosome"/>
</dbReference>
<keyword evidence="3" id="KW-1185">Reference proteome</keyword>
<sequence>MDACPSSRLGSSRSGESEYCGPAAHLCPEDRPEETAAAVNAWAARHALAE</sequence>
<evidence type="ECO:0000313" key="2">
    <source>
        <dbReference type="EMBL" id="WUN84507.1"/>
    </source>
</evidence>
<evidence type="ECO:0000313" key="3">
    <source>
        <dbReference type="Proteomes" id="UP001432312"/>
    </source>
</evidence>
<protein>
    <submittedName>
        <fullName evidence="2">Uncharacterized protein</fullName>
    </submittedName>
</protein>
<dbReference type="GeneID" id="95496309"/>
<evidence type="ECO:0000256" key="1">
    <source>
        <dbReference type="SAM" id="MobiDB-lite"/>
    </source>
</evidence>
<reference evidence="2" key="1">
    <citation type="submission" date="2022-10" db="EMBL/GenBank/DDBJ databases">
        <title>The complete genomes of actinobacterial strains from the NBC collection.</title>
        <authorList>
            <person name="Joergensen T.S."/>
            <person name="Alvarez Arevalo M."/>
            <person name="Sterndorff E.B."/>
            <person name="Faurdal D."/>
            <person name="Vuksanovic O."/>
            <person name="Mourched A.-S."/>
            <person name="Charusanti P."/>
            <person name="Shaw S."/>
            <person name="Blin K."/>
            <person name="Weber T."/>
        </authorList>
    </citation>
    <scope>NUCLEOTIDE SEQUENCE</scope>
    <source>
        <strain evidence="2">NBC_00303</strain>
    </source>
</reference>
<name>A0ABZ1QP99_9ACTN</name>
<dbReference type="EMBL" id="CP108036">
    <property type="protein sequence ID" value="WUN84507.1"/>
    <property type="molecule type" value="Genomic_DNA"/>
</dbReference>
<feature type="region of interest" description="Disordered" evidence="1">
    <location>
        <begin position="1"/>
        <end position="21"/>
    </location>
</feature>
<proteinExistence type="predicted"/>
<accession>A0ABZ1QP99</accession>